<dbReference type="GO" id="GO:0006811">
    <property type="term" value="P:monoatomic ion transport"/>
    <property type="evidence" value="ECO:0007669"/>
    <property type="project" value="UniProtKB-KW"/>
</dbReference>
<evidence type="ECO:0000256" key="13">
    <source>
        <dbReference type="SAM" id="Phobius"/>
    </source>
</evidence>
<evidence type="ECO:0000313" key="15">
    <source>
        <dbReference type="Proteomes" id="UP000186341"/>
    </source>
</evidence>
<feature type="transmembrane region" description="Helical" evidence="13">
    <location>
        <begin position="382"/>
        <end position="401"/>
    </location>
</feature>
<dbReference type="AlphaFoldDB" id="A0A1U7ND06"/>
<name>A0A1U7ND06_9FIRM</name>
<evidence type="ECO:0000256" key="2">
    <source>
        <dbReference type="ARBA" id="ARBA00004651"/>
    </source>
</evidence>
<organism evidence="14 15">
    <name type="scientific">Ileibacterium valens</name>
    <dbReference type="NCBI Taxonomy" id="1862668"/>
    <lineage>
        <taxon>Bacteria</taxon>
        <taxon>Bacillati</taxon>
        <taxon>Bacillota</taxon>
        <taxon>Erysipelotrichia</taxon>
        <taxon>Erysipelotrichales</taxon>
        <taxon>Erysipelotrichaceae</taxon>
        <taxon>Ileibacterium</taxon>
    </lineage>
</organism>
<feature type="transmembrane region" description="Helical" evidence="13">
    <location>
        <begin position="52"/>
        <end position="72"/>
    </location>
</feature>
<feature type="transmembrane region" description="Helical" evidence="13">
    <location>
        <begin position="92"/>
        <end position="113"/>
    </location>
</feature>
<dbReference type="RefSeq" id="WP_075820980.1">
    <property type="nucleotide sequence ID" value="NZ_CAQCWR010000001.1"/>
</dbReference>
<sequence length="480" mass="52538">MTRGNIPRQMIAFAVPVFLGQLFQQLYNTVDSLIVGNLLGSNALAAVSSSGNLIFLLVGFFNGMAMGASVVISQEFGAKNYKRLSQTVHTTVALGLAISVVLTVLGTVMAPILLKWMGTPEEVMALSVDYFAIYFAGISGLIMYNLFSGIMRAVGDSKHPLYFLIASSILNVFLDLLFIAVLGWGVAGAAYATIFSQMISALLALITLCRQNGATKLVLSKVRFQLEPLKAVIRYGIPTGVQNSIISLANVVVQSNINAFGPEAMAGCGAYSKLEGFAFLPIMSFNMAISTFVGQNIGAKDYERTLKGAKFGILCGVISCELVGLIFFLFAPQFISIFDQNPAVIAYGADRARCNALFYFLLAYTHAVSAVMRGGGKPDVPMYVMMITWCAIRVGFLVVTAPLHNVWLVYWVYPLTWFLSSCFFAWYYPRKTWLYPKELHRSIQENKQELAKVDTLSEKKMLNTPCGSGKCRMNPCSSDE</sequence>
<dbReference type="InterPro" id="IPR048279">
    <property type="entry name" value="MdtK-like"/>
</dbReference>
<feature type="transmembrane region" description="Helical" evidence="13">
    <location>
        <begin position="161"/>
        <end position="184"/>
    </location>
</feature>
<dbReference type="GO" id="GO:0042910">
    <property type="term" value="F:xenobiotic transmembrane transporter activity"/>
    <property type="evidence" value="ECO:0007669"/>
    <property type="project" value="InterPro"/>
</dbReference>
<dbReference type="GO" id="GO:0005886">
    <property type="term" value="C:plasma membrane"/>
    <property type="evidence" value="ECO:0007669"/>
    <property type="project" value="UniProtKB-SubCell"/>
</dbReference>
<dbReference type="EMBL" id="MPJW01000260">
    <property type="protein sequence ID" value="OLU36746.1"/>
    <property type="molecule type" value="Genomic_DNA"/>
</dbReference>
<dbReference type="Pfam" id="PF01554">
    <property type="entry name" value="MatE"/>
    <property type="match status" value="2"/>
</dbReference>
<evidence type="ECO:0000256" key="10">
    <source>
        <dbReference type="ARBA" id="ARBA00023065"/>
    </source>
</evidence>
<evidence type="ECO:0000256" key="1">
    <source>
        <dbReference type="ARBA" id="ARBA00003408"/>
    </source>
</evidence>
<evidence type="ECO:0000256" key="12">
    <source>
        <dbReference type="ARBA" id="ARBA00031636"/>
    </source>
</evidence>
<evidence type="ECO:0000256" key="5">
    <source>
        <dbReference type="ARBA" id="ARBA00022448"/>
    </source>
</evidence>
<accession>A0A1U7ND06</accession>
<dbReference type="InterPro" id="IPR050222">
    <property type="entry name" value="MATE_MdtK"/>
</dbReference>
<protein>
    <recommendedName>
        <fullName evidence="4">Probable multidrug resistance protein NorM</fullName>
    </recommendedName>
    <alternativeName>
        <fullName evidence="12">Multidrug-efflux transporter</fullName>
    </alternativeName>
</protein>
<reference evidence="14 15" key="1">
    <citation type="submission" date="2016-11" db="EMBL/GenBank/DDBJ databases">
        <title>Description of two novel members of the family Erysipelotrichaceae: Ileibacterium lipovorans gen. nov., sp. nov. and Dubosiella newyorkensis, gen. nov., sp. nov.</title>
        <authorList>
            <person name="Cox L.M."/>
            <person name="Sohn J."/>
            <person name="Tyrrell K.L."/>
            <person name="Citron D.M."/>
            <person name="Lawson P.A."/>
            <person name="Patel N.B."/>
            <person name="Iizumi T."/>
            <person name="Perez-Perez G.I."/>
            <person name="Goldstein E.J."/>
            <person name="Blaser M.J."/>
        </authorList>
    </citation>
    <scope>NUCLEOTIDE SEQUENCE [LARGE SCALE GENOMIC DNA]</scope>
    <source>
        <strain evidence="14 15">NYU-BL-A3</strain>
    </source>
</reference>
<dbReference type="PIRSF" id="PIRSF006603">
    <property type="entry name" value="DinF"/>
    <property type="match status" value="1"/>
</dbReference>
<dbReference type="PANTHER" id="PTHR43298">
    <property type="entry name" value="MULTIDRUG RESISTANCE PROTEIN NORM-RELATED"/>
    <property type="match status" value="1"/>
</dbReference>
<dbReference type="OrthoDB" id="9776324at2"/>
<feature type="transmembrane region" description="Helical" evidence="13">
    <location>
        <begin position="133"/>
        <end position="154"/>
    </location>
</feature>
<gene>
    <name evidence="14" type="ORF">BO222_11925</name>
</gene>
<feature type="transmembrane region" description="Helical" evidence="13">
    <location>
        <begin position="356"/>
        <end position="375"/>
    </location>
</feature>
<evidence type="ECO:0000313" key="14">
    <source>
        <dbReference type="EMBL" id="OLU36746.1"/>
    </source>
</evidence>
<comment type="similarity">
    <text evidence="3">Belongs to the multi antimicrobial extrusion (MATE) (TC 2.A.66.1) family.</text>
</comment>
<keyword evidence="7" id="KW-1003">Cell membrane</keyword>
<keyword evidence="15" id="KW-1185">Reference proteome</keyword>
<feature type="transmembrane region" description="Helical" evidence="13">
    <location>
        <begin position="190"/>
        <end position="209"/>
    </location>
</feature>
<evidence type="ECO:0000256" key="11">
    <source>
        <dbReference type="ARBA" id="ARBA00023136"/>
    </source>
</evidence>
<dbReference type="GO" id="GO:0015297">
    <property type="term" value="F:antiporter activity"/>
    <property type="evidence" value="ECO:0007669"/>
    <property type="project" value="UniProtKB-KW"/>
</dbReference>
<evidence type="ECO:0000256" key="8">
    <source>
        <dbReference type="ARBA" id="ARBA00022692"/>
    </source>
</evidence>
<proteinExistence type="inferred from homology"/>
<evidence type="ECO:0000256" key="6">
    <source>
        <dbReference type="ARBA" id="ARBA00022449"/>
    </source>
</evidence>
<feature type="transmembrane region" description="Helical" evidence="13">
    <location>
        <begin position="311"/>
        <end position="336"/>
    </location>
</feature>
<dbReference type="PANTHER" id="PTHR43298:SF2">
    <property type="entry name" value="FMN_FAD EXPORTER YEEO-RELATED"/>
    <property type="match status" value="1"/>
</dbReference>
<keyword evidence="8 13" id="KW-0812">Transmembrane</keyword>
<keyword evidence="5" id="KW-0813">Transport</keyword>
<comment type="subcellular location">
    <subcellularLocation>
        <location evidence="2">Cell membrane</location>
        <topology evidence="2">Multi-pass membrane protein</topology>
    </subcellularLocation>
</comment>
<evidence type="ECO:0000256" key="3">
    <source>
        <dbReference type="ARBA" id="ARBA00010199"/>
    </source>
</evidence>
<evidence type="ECO:0000256" key="9">
    <source>
        <dbReference type="ARBA" id="ARBA00022989"/>
    </source>
</evidence>
<feature type="transmembrane region" description="Helical" evidence="13">
    <location>
        <begin position="407"/>
        <end position="428"/>
    </location>
</feature>
<keyword evidence="6" id="KW-0050">Antiport</keyword>
<dbReference type="NCBIfam" id="TIGR00797">
    <property type="entry name" value="matE"/>
    <property type="match status" value="1"/>
</dbReference>
<dbReference type="InterPro" id="IPR002528">
    <property type="entry name" value="MATE_fam"/>
</dbReference>
<evidence type="ECO:0000256" key="7">
    <source>
        <dbReference type="ARBA" id="ARBA00022475"/>
    </source>
</evidence>
<dbReference type="Proteomes" id="UP000186341">
    <property type="component" value="Unassembled WGS sequence"/>
</dbReference>
<keyword evidence="9 13" id="KW-1133">Transmembrane helix</keyword>
<keyword evidence="11 13" id="KW-0472">Membrane</keyword>
<evidence type="ECO:0000256" key="4">
    <source>
        <dbReference type="ARBA" id="ARBA00020268"/>
    </source>
</evidence>
<keyword evidence="10" id="KW-0406">Ion transport</keyword>
<dbReference type="CDD" id="cd13138">
    <property type="entry name" value="MATE_yoeA_like"/>
    <property type="match status" value="1"/>
</dbReference>
<comment type="caution">
    <text evidence="14">The sequence shown here is derived from an EMBL/GenBank/DDBJ whole genome shotgun (WGS) entry which is preliminary data.</text>
</comment>
<comment type="function">
    <text evidence="1">Multidrug efflux pump.</text>
</comment>